<dbReference type="Pfam" id="PF02965">
    <property type="entry name" value="Met_synt_B12"/>
    <property type="match status" value="1"/>
</dbReference>
<protein>
    <recommendedName>
        <fullName evidence="1">AdoMet activation domain-containing protein</fullName>
    </recommendedName>
</protein>
<dbReference type="InterPro" id="IPR004223">
    <property type="entry name" value="VitB12-dep_Met_synth_activ_dom"/>
</dbReference>
<organism evidence="2">
    <name type="scientific">termite gut metagenome</name>
    <dbReference type="NCBI Taxonomy" id="433724"/>
    <lineage>
        <taxon>unclassified sequences</taxon>
        <taxon>metagenomes</taxon>
        <taxon>organismal metagenomes</taxon>
    </lineage>
</organism>
<sequence>MTAFTQFNIPLRELAVDPQAAAPMLGYDSDLPEDILAMVREVMDKTTDCYDIRGGYYILDGLTFDNDEHSLLVEGTNFQTGKIIFHQLKHSEQVALFVCTAGVGIEKWSKQMMTNNDPLAGFIADIMGGVVVEAAIDKIQQSLSNDMKDKGLKITNRYSPGYCGWQTGEQHKLFALLPDTLGIRLTESALMQPVKSVSGIIGIGANVQFNPYTCRLCEATHCVYRYKKVSSIR</sequence>
<comment type="caution">
    <text evidence="2">The sequence shown here is derived from an EMBL/GenBank/DDBJ whole genome shotgun (WGS) entry which is preliminary data.</text>
</comment>
<accession>A0A5J4RQM0</accession>
<name>A0A5J4RQM0_9ZZZZ</name>
<gene>
    <name evidence="2" type="ORF">EZS27_015814</name>
</gene>
<evidence type="ECO:0000313" key="2">
    <source>
        <dbReference type="EMBL" id="KAA6335998.1"/>
    </source>
</evidence>
<proteinExistence type="predicted"/>
<dbReference type="EMBL" id="SNRY01000838">
    <property type="protein sequence ID" value="KAA6335998.1"/>
    <property type="molecule type" value="Genomic_DNA"/>
</dbReference>
<dbReference type="AlphaFoldDB" id="A0A5J4RQM0"/>
<dbReference type="Gene3D" id="3.40.109.40">
    <property type="match status" value="1"/>
</dbReference>
<feature type="domain" description="AdoMet activation" evidence="1">
    <location>
        <begin position="89"/>
        <end position="205"/>
    </location>
</feature>
<dbReference type="SUPFAM" id="SSF56507">
    <property type="entry name" value="Methionine synthase activation domain-like"/>
    <property type="match status" value="1"/>
</dbReference>
<reference evidence="2" key="1">
    <citation type="submission" date="2019-03" db="EMBL/GenBank/DDBJ databases">
        <title>Single cell metagenomics reveals metabolic interactions within the superorganism composed of flagellate Streblomastix strix and complex community of Bacteroidetes bacteria on its surface.</title>
        <authorList>
            <person name="Treitli S.C."/>
            <person name="Kolisko M."/>
            <person name="Husnik F."/>
            <person name="Keeling P."/>
            <person name="Hampl V."/>
        </authorList>
    </citation>
    <scope>NUCLEOTIDE SEQUENCE</scope>
    <source>
        <strain evidence="2">STM</strain>
    </source>
</reference>
<evidence type="ECO:0000259" key="1">
    <source>
        <dbReference type="Pfam" id="PF02965"/>
    </source>
</evidence>
<dbReference type="InterPro" id="IPR037010">
    <property type="entry name" value="VitB12-dep_Met_synth_activ_sf"/>
</dbReference>
<dbReference type="GO" id="GO:0008705">
    <property type="term" value="F:methionine synthase activity"/>
    <property type="evidence" value="ECO:0007669"/>
    <property type="project" value="InterPro"/>
</dbReference>